<organism evidence="7 8">
    <name type="scientific">Mangrovibacterium diazotrophicum</name>
    <dbReference type="NCBI Taxonomy" id="1261403"/>
    <lineage>
        <taxon>Bacteria</taxon>
        <taxon>Pseudomonadati</taxon>
        <taxon>Bacteroidota</taxon>
        <taxon>Bacteroidia</taxon>
        <taxon>Marinilabiliales</taxon>
        <taxon>Prolixibacteraceae</taxon>
        <taxon>Mangrovibacterium</taxon>
    </lineage>
</organism>
<name>A0A419VXD9_9BACT</name>
<protein>
    <submittedName>
        <fullName evidence="7">Peroxiredoxin</fullName>
    </submittedName>
</protein>
<keyword evidence="8" id="KW-1185">Reference proteome</keyword>
<comment type="subcellular location">
    <subcellularLocation>
        <location evidence="1">Cell envelope</location>
    </subcellularLocation>
</comment>
<keyword evidence="4" id="KW-0676">Redox-active center</keyword>
<dbReference type="OrthoDB" id="9794348at2"/>
<dbReference type="Pfam" id="PF00578">
    <property type="entry name" value="AhpC-TSA"/>
    <property type="match status" value="1"/>
</dbReference>
<dbReference type="GO" id="GO:0016209">
    <property type="term" value="F:antioxidant activity"/>
    <property type="evidence" value="ECO:0007669"/>
    <property type="project" value="InterPro"/>
</dbReference>
<evidence type="ECO:0000256" key="2">
    <source>
        <dbReference type="ARBA" id="ARBA00022748"/>
    </source>
</evidence>
<gene>
    <name evidence="7" type="ORF">BC643_3896</name>
</gene>
<dbReference type="InterPro" id="IPR013766">
    <property type="entry name" value="Thioredoxin_domain"/>
</dbReference>
<dbReference type="InterPro" id="IPR036249">
    <property type="entry name" value="Thioredoxin-like_sf"/>
</dbReference>
<evidence type="ECO:0000313" key="8">
    <source>
        <dbReference type="Proteomes" id="UP000283387"/>
    </source>
</evidence>
<feature type="domain" description="Thioredoxin" evidence="6">
    <location>
        <begin position="247"/>
        <end position="388"/>
    </location>
</feature>
<dbReference type="PROSITE" id="PS00194">
    <property type="entry name" value="THIOREDOXIN_1"/>
    <property type="match status" value="1"/>
</dbReference>
<keyword evidence="3" id="KW-1015">Disulfide bond</keyword>
<feature type="signal peptide" evidence="5">
    <location>
        <begin position="1"/>
        <end position="27"/>
    </location>
</feature>
<evidence type="ECO:0000256" key="3">
    <source>
        <dbReference type="ARBA" id="ARBA00023157"/>
    </source>
</evidence>
<dbReference type="GO" id="GO:0017004">
    <property type="term" value="P:cytochrome complex assembly"/>
    <property type="evidence" value="ECO:0007669"/>
    <property type="project" value="UniProtKB-KW"/>
</dbReference>
<proteinExistence type="predicted"/>
<dbReference type="SUPFAM" id="SSF52833">
    <property type="entry name" value="Thioredoxin-like"/>
    <property type="match status" value="2"/>
</dbReference>
<dbReference type="GO" id="GO:0016491">
    <property type="term" value="F:oxidoreductase activity"/>
    <property type="evidence" value="ECO:0007669"/>
    <property type="project" value="InterPro"/>
</dbReference>
<dbReference type="Proteomes" id="UP000283387">
    <property type="component" value="Unassembled WGS sequence"/>
</dbReference>
<evidence type="ECO:0000256" key="5">
    <source>
        <dbReference type="SAM" id="SignalP"/>
    </source>
</evidence>
<dbReference type="EMBL" id="RAPN01000003">
    <property type="protein sequence ID" value="RKD87888.1"/>
    <property type="molecule type" value="Genomic_DNA"/>
</dbReference>
<dbReference type="RefSeq" id="WP_120274904.1">
    <property type="nucleotide sequence ID" value="NZ_RAPN01000003.1"/>
</dbReference>
<feature type="chain" id="PRO_5019244350" evidence="5">
    <location>
        <begin position="28"/>
        <end position="388"/>
    </location>
</feature>
<comment type="caution">
    <text evidence="7">The sequence shown here is derived from an EMBL/GenBank/DDBJ whole genome shotgun (WGS) entry which is preliminary data.</text>
</comment>
<dbReference type="PANTHER" id="PTHR42852">
    <property type="entry name" value="THIOL:DISULFIDE INTERCHANGE PROTEIN DSBE"/>
    <property type="match status" value="1"/>
</dbReference>
<dbReference type="CDD" id="cd02966">
    <property type="entry name" value="TlpA_like_family"/>
    <property type="match status" value="1"/>
</dbReference>
<dbReference type="Pfam" id="PF14289">
    <property type="entry name" value="DUF4369"/>
    <property type="match status" value="1"/>
</dbReference>
<keyword evidence="5" id="KW-0732">Signal</keyword>
<dbReference type="Gene3D" id="3.40.30.10">
    <property type="entry name" value="Glutaredoxin"/>
    <property type="match status" value="1"/>
</dbReference>
<dbReference type="PANTHER" id="PTHR42852:SF6">
    <property type="entry name" value="THIOL:DISULFIDE INTERCHANGE PROTEIN DSBE"/>
    <property type="match status" value="1"/>
</dbReference>
<dbReference type="InterPro" id="IPR017937">
    <property type="entry name" value="Thioredoxin_CS"/>
</dbReference>
<evidence type="ECO:0000256" key="1">
    <source>
        <dbReference type="ARBA" id="ARBA00004196"/>
    </source>
</evidence>
<keyword evidence="2" id="KW-0201">Cytochrome c-type biogenesis</keyword>
<dbReference type="AlphaFoldDB" id="A0A419VXD9"/>
<dbReference type="PROSITE" id="PS51352">
    <property type="entry name" value="THIOREDOXIN_2"/>
    <property type="match status" value="1"/>
</dbReference>
<reference evidence="7 8" key="1">
    <citation type="submission" date="2018-09" db="EMBL/GenBank/DDBJ databases">
        <title>Genomic Encyclopedia of Archaeal and Bacterial Type Strains, Phase II (KMG-II): from individual species to whole genera.</title>
        <authorList>
            <person name="Goeker M."/>
        </authorList>
    </citation>
    <scope>NUCLEOTIDE SEQUENCE [LARGE SCALE GENOMIC DNA]</scope>
    <source>
        <strain evidence="7 8">DSM 27148</strain>
    </source>
</reference>
<evidence type="ECO:0000259" key="6">
    <source>
        <dbReference type="PROSITE" id="PS51352"/>
    </source>
</evidence>
<evidence type="ECO:0000313" key="7">
    <source>
        <dbReference type="EMBL" id="RKD87888.1"/>
    </source>
</evidence>
<accession>A0A419VXD9</accession>
<dbReference type="InterPro" id="IPR025380">
    <property type="entry name" value="DUF4369"/>
</dbReference>
<evidence type="ECO:0000256" key="4">
    <source>
        <dbReference type="ARBA" id="ARBA00023284"/>
    </source>
</evidence>
<dbReference type="InterPro" id="IPR050553">
    <property type="entry name" value="Thioredoxin_ResA/DsbE_sf"/>
</dbReference>
<dbReference type="InterPro" id="IPR000866">
    <property type="entry name" value="AhpC/TSA"/>
</dbReference>
<dbReference type="GO" id="GO:0030313">
    <property type="term" value="C:cell envelope"/>
    <property type="evidence" value="ECO:0007669"/>
    <property type="project" value="UniProtKB-SubCell"/>
</dbReference>
<sequence length="388" mass="42818">MKLFNFRKGMAALALAGLSVSAFQSNAATDGGKYSIRIKLENVNDDATVMLGWQENGKMNVDTMQLNADRQFVFEGEVPVNNRGFLKMAHEKIDPTLPPSQDDGISVYLDEGATLITGKDSLISAKVSGTRNNEVLQELNALRKPIEKKMDALNAPYSAAMQAGDNAKVAELQEAYNKLSEEKKAEEKAFAMSHPNSDVSLDWLRQNVNVVQERHLANEVFDSFSEELKKGPAGIIYSNILKQTKPADIGSEAPDLAAKQPNGEKLSLRSLRGQYVLLDFWASWCGPCRRENPNLVQAYNSYKDKNFTILGYSLDGGGNALNSWTEAIEKDGLVWNQISDLAGWQSLGVQLYGVNSVPTNFLIDPEGKIIAKNLRGEDLENKLKEILN</sequence>